<dbReference type="InterPro" id="IPR018365">
    <property type="entry name" value="Cell_cycle_FtsW-rel_CS"/>
</dbReference>
<dbReference type="GO" id="GO:0032153">
    <property type="term" value="C:cell division site"/>
    <property type="evidence" value="ECO:0007669"/>
    <property type="project" value="TreeGrafter"/>
</dbReference>
<dbReference type="GO" id="GO:0016740">
    <property type="term" value="F:transferase activity"/>
    <property type="evidence" value="ECO:0007669"/>
    <property type="project" value="UniProtKB-KW"/>
</dbReference>
<keyword evidence="5 8" id="KW-0472">Membrane</keyword>
<evidence type="ECO:0000256" key="3">
    <source>
        <dbReference type="ARBA" id="ARBA00022960"/>
    </source>
</evidence>
<evidence type="ECO:0000256" key="6">
    <source>
        <dbReference type="ARBA" id="ARBA00032370"/>
    </source>
</evidence>
<feature type="transmembrane region" description="Helical" evidence="8">
    <location>
        <begin position="191"/>
        <end position="209"/>
    </location>
</feature>
<evidence type="ECO:0000256" key="4">
    <source>
        <dbReference type="ARBA" id="ARBA00022989"/>
    </source>
</evidence>
<accession>A0A518CHV8</accession>
<dbReference type="GO" id="GO:0008360">
    <property type="term" value="P:regulation of cell shape"/>
    <property type="evidence" value="ECO:0007669"/>
    <property type="project" value="UniProtKB-KW"/>
</dbReference>
<dbReference type="Proteomes" id="UP000317178">
    <property type="component" value="Chromosome"/>
</dbReference>
<reference evidence="9 10" key="1">
    <citation type="submission" date="2019-02" db="EMBL/GenBank/DDBJ databases">
        <title>Deep-cultivation of Planctomycetes and their phenomic and genomic characterization uncovers novel biology.</title>
        <authorList>
            <person name="Wiegand S."/>
            <person name="Jogler M."/>
            <person name="Boedeker C."/>
            <person name="Pinto D."/>
            <person name="Vollmers J."/>
            <person name="Rivas-Marin E."/>
            <person name="Kohn T."/>
            <person name="Peeters S.H."/>
            <person name="Heuer A."/>
            <person name="Rast P."/>
            <person name="Oberbeckmann S."/>
            <person name="Bunk B."/>
            <person name="Jeske O."/>
            <person name="Meyerdierks A."/>
            <person name="Storesund J.E."/>
            <person name="Kallscheuer N."/>
            <person name="Luecker S."/>
            <person name="Lage O.M."/>
            <person name="Pohl T."/>
            <person name="Merkel B.J."/>
            <person name="Hornburger P."/>
            <person name="Mueller R.-W."/>
            <person name="Bruemmer F."/>
            <person name="Labrenz M."/>
            <person name="Spormann A.M."/>
            <person name="Op den Camp H."/>
            <person name="Overmann J."/>
            <person name="Amann R."/>
            <person name="Jetten M.S.M."/>
            <person name="Mascher T."/>
            <person name="Medema M.H."/>
            <person name="Devos D.P."/>
            <person name="Kaster A.-K."/>
            <person name="Ovreas L."/>
            <person name="Rohde M."/>
            <person name="Galperin M.Y."/>
            <person name="Jogler C."/>
        </authorList>
    </citation>
    <scope>NUCLEOTIDE SEQUENCE [LARGE SCALE GENOMIC DNA]</scope>
    <source>
        <strain evidence="9 10">Pla110</strain>
    </source>
</reference>
<feature type="transmembrane region" description="Helical" evidence="8">
    <location>
        <begin position="144"/>
        <end position="161"/>
    </location>
</feature>
<feature type="transmembrane region" description="Helical" evidence="8">
    <location>
        <begin position="83"/>
        <end position="101"/>
    </location>
</feature>
<feature type="transmembrane region" description="Helical" evidence="8">
    <location>
        <begin position="167"/>
        <end position="184"/>
    </location>
</feature>
<dbReference type="Pfam" id="PF01098">
    <property type="entry name" value="FTSW_RODA_SPOVE"/>
    <property type="match status" value="1"/>
</dbReference>
<proteinExistence type="predicted"/>
<evidence type="ECO:0000256" key="5">
    <source>
        <dbReference type="ARBA" id="ARBA00023136"/>
    </source>
</evidence>
<dbReference type="GO" id="GO:0051301">
    <property type="term" value="P:cell division"/>
    <property type="evidence" value="ECO:0007669"/>
    <property type="project" value="InterPro"/>
</dbReference>
<dbReference type="InterPro" id="IPR001182">
    <property type="entry name" value="FtsW/RodA"/>
</dbReference>
<gene>
    <name evidence="9" type="primary">mrdB</name>
    <name evidence="9" type="ORF">Pla110_05240</name>
</gene>
<feature type="transmembrane region" description="Helical" evidence="8">
    <location>
        <begin position="121"/>
        <end position="137"/>
    </location>
</feature>
<dbReference type="EMBL" id="CP036281">
    <property type="protein sequence ID" value="QDU78820.1"/>
    <property type="molecule type" value="Genomic_DNA"/>
</dbReference>
<feature type="transmembrane region" description="Helical" evidence="8">
    <location>
        <begin position="58"/>
        <end position="76"/>
    </location>
</feature>
<evidence type="ECO:0000256" key="1">
    <source>
        <dbReference type="ARBA" id="ARBA00004141"/>
    </source>
</evidence>
<evidence type="ECO:0000313" key="10">
    <source>
        <dbReference type="Proteomes" id="UP000317178"/>
    </source>
</evidence>
<keyword evidence="2 8" id="KW-0812">Transmembrane</keyword>
<dbReference type="PANTHER" id="PTHR30474">
    <property type="entry name" value="CELL CYCLE PROTEIN"/>
    <property type="match status" value="1"/>
</dbReference>
<dbReference type="PANTHER" id="PTHR30474:SF1">
    <property type="entry name" value="PEPTIDOGLYCAN GLYCOSYLTRANSFERASE MRDB"/>
    <property type="match status" value="1"/>
</dbReference>
<keyword evidence="3" id="KW-0133">Cell shape</keyword>
<feature type="transmembrane region" description="Helical" evidence="8">
    <location>
        <begin position="21"/>
        <end position="38"/>
    </location>
</feature>
<protein>
    <recommendedName>
        <fullName evidence="7">Cell wall polymerase</fullName>
    </recommendedName>
    <alternativeName>
        <fullName evidence="6">Peptidoglycan polymerase</fullName>
    </alternativeName>
</protein>
<feature type="transmembrane region" description="Helical" evidence="8">
    <location>
        <begin position="313"/>
        <end position="331"/>
    </location>
</feature>
<dbReference type="KEGG" id="plon:Pla110_05240"/>
<dbReference type="GO" id="GO:0005886">
    <property type="term" value="C:plasma membrane"/>
    <property type="evidence" value="ECO:0007669"/>
    <property type="project" value="TreeGrafter"/>
</dbReference>
<evidence type="ECO:0000313" key="9">
    <source>
        <dbReference type="EMBL" id="QDU78820.1"/>
    </source>
</evidence>
<keyword evidence="9" id="KW-0808">Transferase</keyword>
<dbReference type="PROSITE" id="PS00428">
    <property type="entry name" value="FTSW_RODA_SPOVE"/>
    <property type="match status" value="1"/>
</dbReference>
<evidence type="ECO:0000256" key="7">
    <source>
        <dbReference type="ARBA" id="ARBA00033270"/>
    </source>
</evidence>
<keyword evidence="4 8" id="KW-1133">Transmembrane helix</keyword>
<organism evidence="9 10">
    <name type="scientific">Polystyrenella longa</name>
    <dbReference type="NCBI Taxonomy" id="2528007"/>
    <lineage>
        <taxon>Bacteria</taxon>
        <taxon>Pseudomonadati</taxon>
        <taxon>Planctomycetota</taxon>
        <taxon>Planctomycetia</taxon>
        <taxon>Planctomycetales</taxon>
        <taxon>Planctomycetaceae</taxon>
        <taxon>Polystyrenella</taxon>
    </lineage>
</organism>
<sequence>MSVALSSGRTRTSLLSLWMHRASYTIVLCALCLMGLGLSGISRGDDLVGSGEIMQRQLIWIMLSVPVMFLTTTVSYRRLIPLSYLLFGVSLFLLVTVYFMPARNGSHRWIPLGVAYLQPSEFAKLTYIMALAHYLMYRRNYRRITGLLIPFALTFLPVALILKEPDLGTSLLFLPVLFSMLFAAGARPRHLLLIITLGIVSLPLLWLGMSAEQKSRVVTVFQQEDGGVMPRGDGYHLHHSKQMLALGGFSGSAVTGQTVEDPGAYYLPAGRTDFVFCLVGEQWGFLGCASIFALYIILFGCGLRIANATNEPFGRLLVVGIVALLATQTLINTGMTVGLMPITGMTLPLLSYGGSSLLSTCAALGLILNVGMRPGYEMNADPFRFNS</sequence>
<name>A0A518CHV8_9PLAN</name>
<evidence type="ECO:0000256" key="8">
    <source>
        <dbReference type="SAM" id="Phobius"/>
    </source>
</evidence>
<dbReference type="RefSeq" id="WP_231742868.1">
    <property type="nucleotide sequence ID" value="NZ_CP036281.1"/>
</dbReference>
<dbReference type="GO" id="GO:0015648">
    <property type="term" value="F:lipid-linked peptidoglycan transporter activity"/>
    <property type="evidence" value="ECO:0007669"/>
    <property type="project" value="TreeGrafter"/>
</dbReference>
<evidence type="ECO:0000256" key="2">
    <source>
        <dbReference type="ARBA" id="ARBA00022692"/>
    </source>
</evidence>
<feature type="transmembrane region" description="Helical" evidence="8">
    <location>
        <begin position="351"/>
        <end position="370"/>
    </location>
</feature>
<comment type="subcellular location">
    <subcellularLocation>
        <location evidence="1">Membrane</location>
        <topology evidence="1">Multi-pass membrane protein</topology>
    </subcellularLocation>
</comment>
<keyword evidence="10" id="KW-1185">Reference proteome</keyword>
<feature type="transmembrane region" description="Helical" evidence="8">
    <location>
        <begin position="283"/>
        <end position="306"/>
    </location>
</feature>
<dbReference type="AlphaFoldDB" id="A0A518CHV8"/>